<dbReference type="Gene3D" id="3.30.70.2450">
    <property type="match status" value="1"/>
</dbReference>
<proteinExistence type="predicted"/>
<dbReference type="InterPro" id="IPR036188">
    <property type="entry name" value="FAD/NAD-bd_sf"/>
</dbReference>
<dbReference type="GO" id="GO:0071949">
    <property type="term" value="F:FAD binding"/>
    <property type="evidence" value="ECO:0007669"/>
    <property type="project" value="InterPro"/>
</dbReference>
<dbReference type="InterPro" id="IPR002938">
    <property type="entry name" value="FAD-bd"/>
</dbReference>
<reference evidence="2" key="1">
    <citation type="submission" date="2020-02" db="EMBL/GenBank/DDBJ databases">
        <authorList>
            <person name="Meier V. D."/>
        </authorList>
    </citation>
    <scope>NUCLEOTIDE SEQUENCE</scope>
    <source>
        <strain evidence="2">AVDCRST_MAG55</strain>
    </source>
</reference>
<dbReference type="EMBL" id="CADCUZ010000063">
    <property type="protein sequence ID" value="CAA9413448.1"/>
    <property type="molecule type" value="Genomic_DNA"/>
</dbReference>
<feature type="domain" description="FAD-binding" evidence="1">
    <location>
        <begin position="2"/>
        <end position="62"/>
    </location>
</feature>
<dbReference type="AlphaFoldDB" id="A0A6N3IU19"/>
<dbReference type="Pfam" id="PF01494">
    <property type="entry name" value="FAD_binding_3"/>
    <property type="match status" value="1"/>
</dbReference>
<dbReference type="SUPFAM" id="SSF51905">
    <property type="entry name" value="FAD/NAD(P)-binding domain"/>
    <property type="match status" value="1"/>
</dbReference>
<dbReference type="Gene3D" id="3.50.50.60">
    <property type="entry name" value="FAD/NAD(P)-binding domain"/>
    <property type="match status" value="1"/>
</dbReference>
<evidence type="ECO:0000313" key="2">
    <source>
        <dbReference type="EMBL" id="CAA9413448.1"/>
    </source>
</evidence>
<protein>
    <submittedName>
        <fullName evidence="2">2-polyprenyl-6-methoxyphenol hydroxylase and related FAD-dependent oxidoreductases</fullName>
    </submittedName>
</protein>
<gene>
    <name evidence="2" type="ORF">AVDCRST_MAG55-1475</name>
</gene>
<sequence length="90" mass="9657">MTGFAQDDTGVDVRLSDGQVLRAEYLVGCDGGRSPIRKAVGIDFPGWDATTSSLIAEVEMAEEPEWGIRRDALGIHSLSRMGDGGRCGSW</sequence>
<name>A0A6N3IU19_9ACTN</name>
<organism evidence="2">
    <name type="scientific">uncultured Rubrobacteraceae bacterium</name>
    <dbReference type="NCBI Taxonomy" id="349277"/>
    <lineage>
        <taxon>Bacteria</taxon>
        <taxon>Bacillati</taxon>
        <taxon>Actinomycetota</taxon>
        <taxon>Rubrobacteria</taxon>
        <taxon>Rubrobacterales</taxon>
        <taxon>Rubrobacteraceae</taxon>
        <taxon>environmental samples</taxon>
    </lineage>
</organism>
<evidence type="ECO:0000259" key="1">
    <source>
        <dbReference type="Pfam" id="PF01494"/>
    </source>
</evidence>
<accession>A0A6N3IU19</accession>